<feature type="region of interest" description="Disordered" evidence="1">
    <location>
        <begin position="39"/>
        <end position="95"/>
    </location>
</feature>
<dbReference type="Proteomes" id="UP000015104">
    <property type="component" value="Unassembled WGS sequence"/>
</dbReference>
<dbReference type="HOGENOM" id="CLU_560605_0_0_1"/>
<feature type="compositionally biased region" description="Polar residues" evidence="1">
    <location>
        <begin position="573"/>
        <end position="595"/>
    </location>
</feature>
<evidence type="ECO:0000313" key="2">
    <source>
        <dbReference type="EnsemblMetazoa" id="tetur09g01560.1"/>
    </source>
</evidence>
<organism evidence="2 3">
    <name type="scientific">Tetranychus urticae</name>
    <name type="common">Two-spotted spider mite</name>
    <dbReference type="NCBI Taxonomy" id="32264"/>
    <lineage>
        <taxon>Eukaryota</taxon>
        <taxon>Metazoa</taxon>
        <taxon>Ecdysozoa</taxon>
        <taxon>Arthropoda</taxon>
        <taxon>Chelicerata</taxon>
        <taxon>Arachnida</taxon>
        <taxon>Acari</taxon>
        <taxon>Acariformes</taxon>
        <taxon>Trombidiformes</taxon>
        <taxon>Prostigmata</taxon>
        <taxon>Eleutherengona</taxon>
        <taxon>Raphignathae</taxon>
        <taxon>Tetranychoidea</taxon>
        <taxon>Tetranychidae</taxon>
        <taxon>Tetranychus</taxon>
    </lineage>
</organism>
<feature type="compositionally biased region" description="Polar residues" evidence="1">
    <location>
        <begin position="404"/>
        <end position="420"/>
    </location>
</feature>
<feature type="region of interest" description="Disordered" evidence="1">
    <location>
        <begin position="283"/>
        <end position="349"/>
    </location>
</feature>
<keyword evidence="3" id="KW-1185">Reference proteome</keyword>
<proteinExistence type="predicted"/>
<name>T1KD38_TETUR</name>
<evidence type="ECO:0000256" key="1">
    <source>
        <dbReference type="SAM" id="MobiDB-lite"/>
    </source>
</evidence>
<feature type="compositionally biased region" description="Basic and acidic residues" evidence="1">
    <location>
        <begin position="39"/>
        <end position="55"/>
    </location>
</feature>
<feature type="compositionally biased region" description="Polar residues" evidence="1">
    <location>
        <begin position="556"/>
        <end position="565"/>
    </location>
</feature>
<reference evidence="2" key="2">
    <citation type="submission" date="2015-06" db="UniProtKB">
        <authorList>
            <consortium name="EnsemblMetazoa"/>
        </authorList>
    </citation>
    <scope>IDENTIFICATION</scope>
</reference>
<dbReference type="EMBL" id="CAEY01002009">
    <property type="status" value="NOT_ANNOTATED_CDS"/>
    <property type="molecule type" value="Genomic_DNA"/>
</dbReference>
<evidence type="ECO:0000313" key="3">
    <source>
        <dbReference type="Proteomes" id="UP000015104"/>
    </source>
</evidence>
<feature type="compositionally biased region" description="Polar residues" evidence="1">
    <location>
        <begin position="461"/>
        <end position="471"/>
    </location>
</feature>
<protein>
    <submittedName>
        <fullName evidence="2">Uncharacterized protein</fullName>
    </submittedName>
</protein>
<dbReference type="EnsemblMetazoa" id="tetur09g01560.1">
    <property type="protein sequence ID" value="tetur09g01560.1"/>
    <property type="gene ID" value="tetur09g01560"/>
</dbReference>
<dbReference type="AlphaFoldDB" id="T1KD38"/>
<sequence>MIDRQRPSRLASERAKALFLGDVSISKQLEREERDLRKAIKLSRLEAQRAKRTENESSSPQKSPPLPPTTKTTKTTATVTATTKTASQKRKMGKPKAIEIPAKIAKGCCKTINQIKSSAEKRPKSNLIIRTRSQNNNNPPNNAEYPKSTCGVNNINGISSPVAPCALQLGNGNSINGLNLLNGANCDKPRPKIMAQRKFASISYNGNTYLKPRDTDFSSMKELFTKHKPSAEDFLTFLCFRSTNLLPPHLDFYALNNITSKDSINILTNDITTDKTANETVESNSTIKSHNHQSDQSNLSTSMKTNKGPTNGKVQIRKRASVSVNCSRKTDANGRKNSKVKRKGKDNLVNGNFNVKYTELTKNIEDLKKLKTAEKKIGAGVATKACNSGRKSSSDENRPKKSSDLTYSQLKRSPNPSSTSSRHKSQTKVIVSRPKKKATNDSQDGQVSIQPISNGKVVSKRSLSQSGVSDNNSEDVKKKVKTKVTCDRILRSTRKSSSTSNKAAHHIEETCPSNERQNLITSENPVENLDTKVPIKSAINKSSVNSPKKRKRAVNNGDTTNNCRSSKVKESMASISVPTEPQQSKKNGQIKTLPSETIPPKVTIKINSSARVGTRSCTKR</sequence>
<feature type="compositionally biased region" description="Polar residues" evidence="1">
    <location>
        <begin position="440"/>
        <end position="453"/>
    </location>
</feature>
<feature type="compositionally biased region" description="Basic and acidic residues" evidence="1">
    <location>
        <begin position="392"/>
        <end position="403"/>
    </location>
</feature>
<feature type="region of interest" description="Disordered" evidence="1">
    <location>
        <begin position="539"/>
        <end position="620"/>
    </location>
</feature>
<feature type="region of interest" description="Disordered" evidence="1">
    <location>
        <begin position="383"/>
        <end position="481"/>
    </location>
</feature>
<feature type="compositionally biased region" description="Polar residues" evidence="1">
    <location>
        <begin position="283"/>
        <end position="313"/>
    </location>
</feature>
<feature type="compositionally biased region" description="Low complexity" evidence="1">
    <location>
        <begin position="69"/>
        <end position="86"/>
    </location>
</feature>
<reference evidence="3" key="1">
    <citation type="submission" date="2011-08" db="EMBL/GenBank/DDBJ databases">
        <authorList>
            <person name="Rombauts S."/>
        </authorList>
    </citation>
    <scope>NUCLEOTIDE SEQUENCE</scope>
    <source>
        <strain evidence="3">London</strain>
    </source>
</reference>
<accession>T1KD38</accession>